<dbReference type="SUPFAM" id="SSF56954">
    <property type="entry name" value="Outer membrane efflux proteins (OEP)"/>
    <property type="match status" value="1"/>
</dbReference>
<name>H8L128_FRAAD</name>
<dbReference type="OrthoDB" id="9770517at2"/>
<protein>
    <submittedName>
        <fullName evidence="4">Efflux transporter, outer membrane factor lipoprotein, NodT family</fullName>
    </submittedName>
</protein>
<dbReference type="InterPro" id="IPR010131">
    <property type="entry name" value="MdtP/NodT-like"/>
</dbReference>
<keyword evidence="2" id="KW-0472">Membrane</keyword>
<evidence type="ECO:0000256" key="2">
    <source>
        <dbReference type="RuleBase" id="RU362097"/>
    </source>
</evidence>
<feature type="signal peptide" evidence="2">
    <location>
        <begin position="1"/>
        <end position="24"/>
    </location>
</feature>
<keyword evidence="2" id="KW-0732">Signal</keyword>
<gene>
    <name evidence="4" type="ordered locus">Fraau_2849</name>
</gene>
<sequence>MVKVFNRRSLALACMLALAGCAVGPDFHKPEAPAHAGYQPAGQTTAGTTAGDGQGLAAQAQQLVPGQDIPAQWWQLFHSPKLDALIKRALAQNPDLDAAQQSLKAAWEQVKAQQGSLFPQISGNFNPTRNRTGNALSPIPANNTYLYNLHTAQVNVSYSPDIWGGSRRQIESDKAQAELQRFQLEATYLTLTSNLVNAAITQASLRAQIAATREMVDSQQAVLDSYLRQQQLGQVSDADVAAQRALLGQSRASLAPLQKALAQQHDLIAALCGDTPEQPTPDFDLAELHLPEQLPVSLPAQLITQRPDVRAAEASWHSASALVGVALANRLPNLQISGAYGGISGGIGHMLASGAGFWSIAGSLTQPLFDGGTLRHQEKAARAQYAQASAQYRSTVTSALQNVADTLQAIHYDADALLANRDAEAAAARSLQVARAQYGLGDVAQTGVLAAEQTHAQAQLALIQAQAARLSDSTALFQALGGGWWHRQDVPADEAR</sequence>
<dbReference type="PANTHER" id="PTHR30203:SF33">
    <property type="entry name" value="BLR4455 PROTEIN"/>
    <property type="match status" value="1"/>
</dbReference>
<dbReference type="eggNOG" id="COG1538">
    <property type="taxonomic scope" value="Bacteria"/>
</dbReference>
<keyword evidence="5" id="KW-1185">Reference proteome</keyword>
<dbReference type="PANTHER" id="PTHR30203">
    <property type="entry name" value="OUTER MEMBRANE CATION EFFLUX PROTEIN"/>
    <property type="match status" value="1"/>
</dbReference>
<evidence type="ECO:0000313" key="4">
    <source>
        <dbReference type="EMBL" id="AFC87183.1"/>
    </source>
</evidence>
<dbReference type="EMBL" id="CP003350">
    <property type="protein sequence ID" value="AFC87183.1"/>
    <property type="molecule type" value="Genomic_DNA"/>
</dbReference>
<reference evidence="4" key="1">
    <citation type="submission" date="2012-02" db="EMBL/GenBank/DDBJ databases">
        <title>The complete genome of Frateuria aurantia DSM 6220.</title>
        <authorList>
            <consortium name="US DOE Joint Genome Institute (JGI-PGF)"/>
            <person name="Lucas S."/>
            <person name="Copeland A."/>
            <person name="Lapidus A."/>
            <person name="Glavina del Rio T."/>
            <person name="Dalin E."/>
            <person name="Tice H."/>
            <person name="Bruce D."/>
            <person name="Goodwin L."/>
            <person name="Pitluck S."/>
            <person name="Peters L."/>
            <person name="Ovchinnikova G."/>
            <person name="Teshima H."/>
            <person name="Kyrpides N."/>
            <person name="Mavromatis K."/>
            <person name="Ivanova N."/>
            <person name="Brettin T."/>
            <person name="Detter J.C."/>
            <person name="Han C."/>
            <person name="Larimer F."/>
            <person name="Land M."/>
            <person name="Hauser L."/>
            <person name="Markowitz V."/>
            <person name="Cheng J.-F."/>
            <person name="Hugenholtz P."/>
            <person name="Woyke T."/>
            <person name="Wu D."/>
            <person name="Brambilla E."/>
            <person name="Klenk H.-P."/>
            <person name="Eisen J.A."/>
        </authorList>
    </citation>
    <scope>NUCLEOTIDE SEQUENCE</scope>
    <source>
        <strain evidence="4">DSM 6220</strain>
    </source>
</reference>
<dbReference type="Proteomes" id="UP000005234">
    <property type="component" value="Chromosome"/>
</dbReference>
<feature type="compositionally biased region" description="Low complexity" evidence="3">
    <location>
        <begin position="36"/>
        <end position="54"/>
    </location>
</feature>
<evidence type="ECO:0000313" key="5">
    <source>
        <dbReference type="Proteomes" id="UP000005234"/>
    </source>
</evidence>
<dbReference type="AlphaFoldDB" id="H8L128"/>
<keyword evidence="2" id="KW-0564">Palmitate</keyword>
<dbReference type="GO" id="GO:0015562">
    <property type="term" value="F:efflux transmembrane transporter activity"/>
    <property type="evidence" value="ECO:0007669"/>
    <property type="project" value="InterPro"/>
</dbReference>
<dbReference type="InterPro" id="IPR003423">
    <property type="entry name" value="OMP_efflux"/>
</dbReference>
<keyword evidence="2 4" id="KW-0449">Lipoprotein</keyword>
<dbReference type="Gene3D" id="1.20.1600.10">
    <property type="entry name" value="Outer membrane efflux proteins (OEP)"/>
    <property type="match status" value="1"/>
</dbReference>
<proteinExistence type="inferred from homology"/>
<feature type="region of interest" description="Disordered" evidence="3">
    <location>
        <begin position="34"/>
        <end position="54"/>
    </location>
</feature>
<dbReference type="GO" id="GO:0009279">
    <property type="term" value="C:cell outer membrane"/>
    <property type="evidence" value="ECO:0007669"/>
    <property type="project" value="UniProtKB-SubCell"/>
</dbReference>
<keyword evidence="2" id="KW-0812">Transmembrane</keyword>
<keyword evidence="2" id="KW-1134">Transmembrane beta strand</keyword>
<dbReference type="RefSeq" id="WP_014404186.1">
    <property type="nucleotide sequence ID" value="NC_017033.1"/>
</dbReference>
<evidence type="ECO:0000256" key="1">
    <source>
        <dbReference type="ARBA" id="ARBA00007613"/>
    </source>
</evidence>
<feature type="chain" id="PRO_5001439693" evidence="2">
    <location>
        <begin position="25"/>
        <end position="496"/>
    </location>
</feature>
<dbReference type="Pfam" id="PF02321">
    <property type="entry name" value="OEP"/>
    <property type="match status" value="2"/>
</dbReference>
<evidence type="ECO:0000256" key="3">
    <source>
        <dbReference type="SAM" id="MobiDB-lite"/>
    </source>
</evidence>
<comment type="subcellular location">
    <subcellularLocation>
        <location evidence="2">Cell outer membrane</location>
        <topology evidence="2">Lipid-anchor</topology>
    </subcellularLocation>
</comment>
<dbReference type="Gene3D" id="2.20.200.10">
    <property type="entry name" value="Outer membrane efflux proteins (OEP)"/>
    <property type="match status" value="1"/>
</dbReference>
<accession>H8L128</accession>
<organism evidence="4 5">
    <name type="scientific">Frateuria aurantia (strain ATCC 33424 / DSM 6220 / KCTC 2777 / LMG 1558 / NBRC 3245 / NCIMB 13370)</name>
    <name type="common">Acetobacter aurantius</name>
    <dbReference type="NCBI Taxonomy" id="767434"/>
    <lineage>
        <taxon>Bacteria</taxon>
        <taxon>Pseudomonadati</taxon>
        <taxon>Pseudomonadota</taxon>
        <taxon>Gammaproteobacteria</taxon>
        <taxon>Lysobacterales</taxon>
        <taxon>Rhodanobacteraceae</taxon>
        <taxon>Frateuria</taxon>
    </lineage>
</organism>
<comment type="similarity">
    <text evidence="1 2">Belongs to the outer membrane factor (OMF) (TC 1.B.17) family.</text>
</comment>
<dbReference type="STRING" id="767434.Fraau_2849"/>
<dbReference type="NCBIfam" id="TIGR01845">
    <property type="entry name" value="outer_NodT"/>
    <property type="match status" value="1"/>
</dbReference>
<dbReference type="PROSITE" id="PS51257">
    <property type="entry name" value="PROKAR_LIPOPROTEIN"/>
    <property type="match status" value="1"/>
</dbReference>
<dbReference type="KEGG" id="fau:Fraau_2849"/>
<dbReference type="HOGENOM" id="CLU_012817_13_0_6"/>